<keyword evidence="4" id="KW-1185">Reference proteome</keyword>
<dbReference type="InterPro" id="IPR011053">
    <property type="entry name" value="Single_hybrid_motif"/>
</dbReference>
<accession>A0AAQ3JTN3</accession>
<dbReference type="SUPFAM" id="SSF51230">
    <property type="entry name" value="Single hybrid motif"/>
    <property type="match status" value="1"/>
</dbReference>
<protein>
    <recommendedName>
        <fullName evidence="2">Lipoyl-binding domain-containing protein</fullName>
    </recommendedName>
</protein>
<dbReference type="CDD" id="cd06850">
    <property type="entry name" value="biotinyl_domain"/>
    <property type="match status" value="1"/>
</dbReference>
<dbReference type="PANTHER" id="PTHR47597">
    <property type="entry name" value="IS A MEMBER OF THE PF|00364 BIOTIN-REQUIRING ENZYMES FAMILY-RELATED"/>
    <property type="match status" value="1"/>
</dbReference>
<dbReference type="Gene3D" id="2.40.50.100">
    <property type="match status" value="1"/>
</dbReference>
<proteinExistence type="predicted"/>
<evidence type="ECO:0000259" key="2">
    <source>
        <dbReference type="Pfam" id="PF00364"/>
    </source>
</evidence>
<feature type="domain" description="Lipoyl-binding" evidence="2">
    <location>
        <begin position="221"/>
        <end position="277"/>
    </location>
</feature>
<dbReference type="InterPro" id="IPR053217">
    <property type="entry name" value="ACC_Biotin_Carrier"/>
</dbReference>
<feature type="region of interest" description="Disordered" evidence="1">
    <location>
        <begin position="145"/>
        <end position="171"/>
    </location>
</feature>
<dbReference type="Pfam" id="PF00364">
    <property type="entry name" value="Biotin_lipoyl"/>
    <property type="match status" value="1"/>
</dbReference>
<evidence type="ECO:0000313" key="3">
    <source>
        <dbReference type="EMBL" id="WOK96109.1"/>
    </source>
</evidence>
<dbReference type="AlphaFoldDB" id="A0AAQ3JTN3"/>
<dbReference type="PANTHER" id="PTHR47597:SF2">
    <property type="entry name" value="LIPOYL-BINDING DOMAIN-CONTAINING PROTEIN"/>
    <property type="match status" value="1"/>
</dbReference>
<reference evidence="3 4" key="1">
    <citation type="submission" date="2023-10" db="EMBL/GenBank/DDBJ databases">
        <title>Chromosome-scale genome assembly provides insights into flower coloration mechanisms of Canna indica.</title>
        <authorList>
            <person name="Li C."/>
        </authorList>
    </citation>
    <scope>NUCLEOTIDE SEQUENCE [LARGE SCALE GENOMIC DNA]</scope>
    <source>
        <tissue evidence="3">Flower</tissue>
    </source>
</reference>
<dbReference type="InterPro" id="IPR000089">
    <property type="entry name" value="Biotin_lipoyl"/>
</dbReference>
<name>A0AAQ3JTN3_9LILI</name>
<dbReference type="Proteomes" id="UP001327560">
    <property type="component" value="Chromosome 2"/>
</dbReference>
<evidence type="ECO:0000256" key="1">
    <source>
        <dbReference type="SAM" id="MobiDB-lite"/>
    </source>
</evidence>
<organism evidence="3 4">
    <name type="scientific">Canna indica</name>
    <name type="common">Indian-shot</name>
    <dbReference type="NCBI Taxonomy" id="4628"/>
    <lineage>
        <taxon>Eukaryota</taxon>
        <taxon>Viridiplantae</taxon>
        <taxon>Streptophyta</taxon>
        <taxon>Embryophyta</taxon>
        <taxon>Tracheophyta</taxon>
        <taxon>Spermatophyta</taxon>
        <taxon>Magnoliopsida</taxon>
        <taxon>Liliopsida</taxon>
        <taxon>Zingiberales</taxon>
        <taxon>Cannaceae</taxon>
        <taxon>Canna</taxon>
    </lineage>
</organism>
<gene>
    <name evidence="3" type="ORF">Cni_G04816</name>
</gene>
<dbReference type="EMBL" id="CP136891">
    <property type="protein sequence ID" value="WOK96109.1"/>
    <property type="molecule type" value="Genomic_DNA"/>
</dbReference>
<evidence type="ECO:0000313" key="4">
    <source>
        <dbReference type="Proteomes" id="UP001327560"/>
    </source>
</evidence>
<sequence length="288" mass="30875">MELAPFRPQGSIQVLSHAHSSIEKIIWAPAPCSNYAWRRNFFPQSLRGQTRKGSLLKTLKVSEATTALTSNSVTLDKGSQGPVEKTAFGKSTFPNGLETLISTVCDETSIAELKMKVGNFEVHMRRDIGMSEAVVPPVSTIVSPTTAPPIPSEPMSESTTATQLEVPKESAEPAISPFSNISSKALKLAALEASSSNAYVLISSPTVGTFRSGRTLKGRRQPPSCKEGDMIKEGQIVGFLDQFENELPIRSDVAGEVLKILCKDGEPVGYNDPLFAILPSFPGIGNVA</sequence>